<accession>A0A382ISZ2</accession>
<feature type="domain" description="HMA" evidence="3">
    <location>
        <begin position="80"/>
        <end position="108"/>
    </location>
</feature>
<dbReference type="CDD" id="cd00371">
    <property type="entry name" value="HMA"/>
    <property type="match status" value="2"/>
</dbReference>
<dbReference type="InterPro" id="IPR017969">
    <property type="entry name" value="Heavy-metal-associated_CS"/>
</dbReference>
<dbReference type="AlphaFoldDB" id="A0A382ISZ2"/>
<dbReference type="EMBL" id="UINC01069248">
    <property type="protein sequence ID" value="SVC02475.1"/>
    <property type="molecule type" value="Genomic_DNA"/>
</dbReference>
<dbReference type="Pfam" id="PF00403">
    <property type="entry name" value="HMA"/>
    <property type="match status" value="2"/>
</dbReference>
<gene>
    <name evidence="4" type="ORF">METZ01_LOCUS255329</name>
</gene>
<protein>
    <recommendedName>
        <fullName evidence="3">HMA domain-containing protein</fullName>
    </recommendedName>
</protein>
<proteinExistence type="predicted"/>
<dbReference type="InterPro" id="IPR006122">
    <property type="entry name" value="HMA_Cu_ion-bd"/>
</dbReference>
<evidence type="ECO:0000256" key="1">
    <source>
        <dbReference type="ARBA" id="ARBA00022723"/>
    </source>
</evidence>
<dbReference type="PROSITE" id="PS50846">
    <property type="entry name" value="HMA_2"/>
    <property type="match status" value="2"/>
</dbReference>
<evidence type="ECO:0000259" key="3">
    <source>
        <dbReference type="PROSITE" id="PS50846"/>
    </source>
</evidence>
<dbReference type="PRINTS" id="PR00942">
    <property type="entry name" value="CUATPASEI"/>
</dbReference>
<dbReference type="NCBIfam" id="TIGR00003">
    <property type="entry name" value="copper ion binding protein"/>
    <property type="match status" value="1"/>
</dbReference>
<dbReference type="InterPro" id="IPR036163">
    <property type="entry name" value="HMA_dom_sf"/>
</dbReference>
<dbReference type="PANTHER" id="PTHR46594:SF4">
    <property type="entry name" value="P-TYPE CATION-TRANSPORTING ATPASE"/>
    <property type="match status" value="1"/>
</dbReference>
<dbReference type="SUPFAM" id="SSF55008">
    <property type="entry name" value="HMA, heavy metal-associated domain"/>
    <property type="match status" value="2"/>
</dbReference>
<dbReference type="PANTHER" id="PTHR46594">
    <property type="entry name" value="P-TYPE CATION-TRANSPORTING ATPASE"/>
    <property type="match status" value="1"/>
</dbReference>
<keyword evidence="1" id="KW-0479">Metal-binding</keyword>
<reference evidence="4" key="1">
    <citation type="submission" date="2018-05" db="EMBL/GenBank/DDBJ databases">
        <authorList>
            <person name="Lanie J.A."/>
            <person name="Ng W.-L."/>
            <person name="Kazmierczak K.M."/>
            <person name="Andrzejewski T.M."/>
            <person name="Davidsen T.M."/>
            <person name="Wayne K.J."/>
            <person name="Tettelin H."/>
            <person name="Glass J.I."/>
            <person name="Rusch D."/>
            <person name="Podicherti R."/>
            <person name="Tsui H.-C.T."/>
            <person name="Winkler M.E."/>
        </authorList>
    </citation>
    <scope>NUCLEOTIDE SEQUENCE</scope>
</reference>
<feature type="non-terminal residue" evidence="4">
    <location>
        <position position="108"/>
    </location>
</feature>
<evidence type="ECO:0000313" key="4">
    <source>
        <dbReference type="EMBL" id="SVC02475.1"/>
    </source>
</evidence>
<dbReference type="GO" id="GO:0005507">
    <property type="term" value="F:copper ion binding"/>
    <property type="evidence" value="ECO:0007669"/>
    <property type="project" value="InterPro"/>
</dbReference>
<dbReference type="FunFam" id="3.30.70.100:FF:000001">
    <property type="entry name" value="ATPase copper transporting beta"/>
    <property type="match status" value="1"/>
</dbReference>
<name>A0A382ISZ2_9ZZZZ</name>
<dbReference type="PROSITE" id="PS01047">
    <property type="entry name" value="HMA_1"/>
    <property type="match status" value="1"/>
</dbReference>
<feature type="domain" description="HMA" evidence="3">
    <location>
        <begin position="12"/>
        <end position="78"/>
    </location>
</feature>
<dbReference type="Gene3D" id="3.30.70.100">
    <property type="match status" value="2"/>
</dbReference>
<sequence length="108" mass="11570">MVITQKKSSNLEHLVIPINGMSCASCASRIEKNVADLEGVMHAGVNFGAEQASVDYDADKVSPAEVREVIENLGFKVSATRESFTVEGMTCASCVSRVENKLRGLHGV</sequence>
<keyword evidence="2" id="KW-0186">Copper</keyword>
<dbReference type="InterPro" id="IPR006121">
    <property type="entry name" value="HMA_dom"/>
</dbReference>
<organism evidence="4">
    <name type="scientific">marine metagenome</name>
    <dbReference type="NCBI Taxonomy" id="408172"/>
    <lineage>
        <taxon>unclassified sequences</taxon>
        <taxon>metagenomes</taxon>
        <taxon>ecological metagenomes</taxon>
    </lineage>
</organism>
<evidence type="ECO:0000256" key="2">
    <source>
        <dbReference type="ARBA" id="ARBA00023008"/>
    </source>
</evidence>